<gene>
    <name evidence="1" type="ORF">D7N80_17255</name>
</gene>
<dbReference type="AlphaFoldDB" id="A0A3R1AWF0"/>
<reference evidence="1" key="1">
    <citation type="submission" date="2018-09" db="EMBL/GenBank/DDBJ databases">
        <authorList>
            <person name="Ashton P.M."/>
            <person name="Dallman T."/>
            <person name="Nair S."/>
            <person name="De Pinna E."/>
            <person name="Peters T."/>
            <person name="Grant K."/>
        </authorList>
    </citation>
    <scope>NUCLEOTIDE SEQUENCE [LARGE SCALE GENOMIC DNA]</scope>
    <source>
        <strain evidence="1">598938</strain>
    </source>
</reference>
<accession>A0A3R1AWF0</accession>
<dbReference type="Proteomes" id="UP000885348">
    <property type="component" value="Unassembled WGS sequence"/>
</dbReference>
<proteinExistence type="predicted"/>
<name>A0A3R1AWF0_SALET</name>
<organism evidence="1">
    <name type="scientific">Salmonella enterica I</name>
    <dbReference type="NCBI Taxonomy" id="59201"/>
    <lineage>
        <taxon>Bacteria</taxon>
        <taxon>Pseudomonadati</taxon>
        <taxon>Pseudomonadota</taxon>
        <taxon>Gammaproteobacteria</taxon>
        <taxon>Enterobacterales</taxon>
        <taxon>Enterobacteriaceae</taxon>
        <taxon>Salmonella</taxon>
    </lineage>
</organism>
<sequence>RPEVALWPVSGACCHPAASRAHFTLLPAMPPA</sequence>
<evidence type="ECO:0000313" key="1">
    <source>
        <dbReference type="EMBL" id="MML55019.1"/>
    </source>
</evidence>
<feature type="non-terminal residue" evidence="1">
    <location>
        <position position="1"/>
    </location>
</feature>
<dbReference type="EMBL" id="RVVJ01000021">
    <property type="protein sequence ID" value="MML55019.1"/>
    <property type="molecule type" value="Genomic_DNA"/>
</dbReference>
<comment type="caution">
    <text evidence="1">The sequence shown here is derived from an EMBL/GenBank/DDBJ whole genome shotgun (WGS) entry which is preliminary data.</text>
</comment>
<protein>
    <submittedName>
        <fullName evidence="1">Nucleoside-specific channel-forming protein Tsx</fullName>
    </submittedName>
</protein>